<evidence type="ECO:0000256" key="3">
    <source>
        <dbReference type="ARBA" id="ARBA00022679"/>
    </source>
</evidence>
<dbReference type="EC" id="2.7.13.3" evidence="2"/>
<reference evidence="9" key="1">
    <citation type="submission" date="2024-05" db="EMBL/GenBank/DDBJ databases">
        <title>Draft genome assemblies of 36 bacteria isolated from hibernating arctic ground squirrels.</title>
        <authorList>
            <person name="McKee H."/>
            <person name="Mullen L."/>
            <person name="Drown D.M."/>
            <person name="Duddleston K.N."/>
        </authorList>
    </citation>
    <scope>NUCLEOTIDE SEQUENCE</scope>
    <source>
        <strain evidence="9">AN1007</strain>
    </source>
</reference>
<evidence type="ECO:0000256" key="7">
    <source>
        <dbReference type="ARBA" id="ARBA00023012"/>
    </source>
</evidence>
<keyword evidence="6 9" id="KW-0067">ATP-binding</keyword>
<dbReference type="InterPro" id="IPR003594">
    <property type="entry name" value="HATPase_dom"/>
</dbReference>
<dbReference type="Pfam" id="PF02518">
    <property type="entry name" value="HATPase_c"/>
    <property type="match status" value="1"/>
</dbReference>
<keyword evidence="7" id="KW-0902">Two-component regulatory system</keyword>
<evidence type="ECO:0000256" key="2">
    <source>
        <dbReference type="ARBA" id="ARBA00012438"/>
    </source>
</evidence>
<dbReference type="InterPro" id="IPR004358">
    <property type="entry name" value="Sig_transdc_His_kin-like_C"/>
</dbReference>
<dbReference type="RefSeq" id="WP_366290927.1">
    <property type="nucleotide sequence ID" value="NZ_CP159992.1"/>
</dbReference>
<feature type="domain" description="Histidine kinase" evidence="8">
    <location>
        <begin position="1"/>
        <end position="75"/>
    </location>
</feature>
<evidence type="ECO:0000259" key="8">
    <source>
        <dbReference type="PROSITE" id="PS50109"/>
    </source>
</evidence>
<keyword evidence="5" id="KW-0418">Kinase</keyword>
<dbReference type="Gene3D" id="3.30.565.10">
    <property type="entry name" value="Histidine kinase-like ATPase, C-terminal domain"/>
    <property type="match status" value="1"/>
</dbReference>
<keyword evidence="4" id="KW-0547">Nucleotide-binding</keyword>
<name>A0AAU8NA87_9BACL</name>
<dbReference type="InterPro" id="IPR005467">
    <property type="entry name" value="His_kinase_dom"/>
</dbReference>
<keyword evidence="3" id="KW-0808">Transferase</keyword>
<evidence type="ECO:0000256" key="1">
    <source>
        <dbReference type="ARBA" id="ARBA00000085"/>
    </source>
</evidence>
<evidence type="ECO:0000256" key="4">
    <source>
        <dbReference type="ARBA" id="ARBA00022741"/>
    </source>
</evidence>
<dbReference type="PROSITE" id="PS50109">
    <property type="entry name" value="HIS_KIN"/>
    <property type="match status" value="1"/>
</dbReference>
<organism evidence="9">
    <name type="scientific">Paenibacillus sp. AN1007</name>
    <dbReference type="NCBI Taxonomy" id="3151385"/>
    <lineage>
        <taxon>Bacteria</taxon>
        <taxon>Bacillati</taxon>
        <taxon>Bacillota</taxon>
        <taxon>Bacilli</taxon>
        <taxon>Bacillales</taxon>
        <taxon>Paenibacillaceae</taxon>
        <taxon>Paenibacillus</taxon>
    </lineage>
</organism>
<dbReference type="AlphaFoldDB" id="A0AAU8NA87"/>
<protein>
    <recommendedName>
        <fullName evidence="2">histidine kinase</fullName>
        <ecNumber evidence="2">2.7.13.3</ecNumber>
    </recommendedName>
</protein>
<dbReference type="GO" id="GO:0005524">
    <property type="term" value="F:ATP binding"/>
    <property type="evidence" value="ECO:0007669"/>
    <property type="project" value="UniProtKB-KW"/>
</dbReference>
<proteinExistence type="predicted"/>
<dbReference type="GO" id="GO:0004673">
    <property type="term" value="F:protein histidine kinase activity"/>
    <property type="evidence" value="ECO:0007669"/>
    <property type="project" value="UniProtKB-EC"/>
</dbReference>
<evidence type="ECO:0000256" key="6">
    <source>
        <dbReference type="ARBA" id="ARBA00022840"/>
    </source>
</evidence>
<gene>
    <name evidence="9" type="ORF">ABXS70_22230</name>
</gene>
<dbReference type="InterPro" id="IPR036890">
    <property type="entry name" value="HATPase_C_sf"/>
</dbReference>
<dbReference type="PANTHER" id="PTHR44936:SF10">
    <property type="entry name" value="SENSOR PROTEIN RSTB"/>
    <property type="match status" value="1"/>
</dbReference>
<sequence length="76" mass="8324">MYLLVITNTGIGFSQKALEHAAEQFFMDDLSRNSKSHSGIGLYVANAVFQKHGGKLILENYSGGARVTLIIPVKQQ</sequence>
<dbReference type="PANTHER" id="PTHR44936">
    <property type="entry name" value="SENSOR PROTEIN CREC"/>
    <property type="match status" value="1"/>
</dbReference>
<accession>A0AAU8NA87</accession>
<dbReference type="EMBL" id="CP159992">
    <property type="protein sequence ID" value="XCP93886.1"/>
    <property type="molecule type" value="Genomic_DNA"/>
</dbReference>
<evidence type="ECO:0000256" key="5">
    <source>
        <dbReference type="ARBA" id="ARBA00022777"/>
    </source>
</evidence>
<dbReference type="SUPFAM" id="SSF55874">
    <property type="entry name" value="ATPase domain of HSP90 chaperone/DNA topoisomerase II/histidine kinase"/>
    <property type="match status" value="1"/>
</dbReference>
<comment type="catalytic activity">
    <reaction evidence="1">
        <text>ATP + protein L-histidine = ADP + protein N-phospho-L-histidine.</text>
        <dbReference type="EC" id="2.7.13.3"/>
    </reaction>
</comment>
<dbReference type="InterPro" id="IPR050980">
    <property type="entry name" value="2C_sensor_his_kinase"/>
</dbReference>
<evidence type="ECO:0000313" key="9">
    <source>
        <dbReference type="EMBL" id="XCP93886.1"/>
    </source>
</evidence>
<dbReference type="GO" id="GO:0000160">
    <property type="term" value="P:phosphorelay signal transduction system"/>
    <property type="evidence" value="ECO:0007669"/>
    <property type="project" value="UniProtKB-KW"/>
</dbReference>
<dbReference type="PRINTS" id="PR00344">
    <property type="entry name" value="BCTRLSENSOR"/>
</dbReference>